<keyword evidence="11" id="KW-1185">Reference proteome</keyword>
<evidence type="ECO:0000313" key="11">
    <source>
        <dbReference type="Proteomes" id="UP000198415"/>
    </source>
</evidence>
<evidence type="ECO:0000256" key="5">
    <source>
        <dbReference type="ARBA" id="ARBA00022759"/>
    </source>
</evidence>
<dbReference type="OrthoDB" id="9798176at2"/>
<keyword evidence="8 9" id="KW-0051">Antiviral defense</keyword>
<proteinExistence type="inferred from homology"/>
<keyword evidence="3 9" id="KW-0540">Nuclease</keyword>
<comment type="similarity">
    <text evidence="2 9">Belongs to the CRISPR-associated endoribonuclease Cas2 protein family.</text>
</comment>
<dbReference type="PANTHER" id="PTHR34405:SF3">
    <property type="entry name" value="CRISPR-ASSOCIATED ENDORIBONUCLEASE CAS2 3"/>
    <property type="match status" value="1"/>
</dbReference>
<evidence type="ECO:0000256" key="8">
    <source>
        <dbReference type="ARBA" id="ARBA00023118"/>
    </source>
</evidence>
<evidence type="ECO:0000313" key="10">
    <source>
        <dbReference type="EMBL" id="SNS97421.1"/>
    </source>
</evidence>
<dbReference type="Pfam" id="PF09827">
    <property type="entry name" value="CRISPR_Cas2"/>
    <property type="match status" value="1"/>
</dbReference>
<dbReference type="EMBL" id="FZNR01000031">
    <property type="protein sequence ID" value="SNS97421.1"/>
    <property type="molecule type" value="Genomic_DNA"/>
</dbReference>
<keyword evidence="7 9" id="KW-0460">Magnesium</keyword>
<dbReference type="GO" id="GO:0043571">
    <property type="term" value="P:maintenance of CRISPR repeat elements"/>
    <property type="evidence" value="ECO:0007669"/>
    <property type="project" value="UniProtKB-UniRule"/>
</dbReference>
<dbReference type="NCBIfam" id="TIGR01573">
    <property type="entry name" value="cas2"/>
    <property type="match status" value="1"/>
</dbReference>
<keyword evidence="5 9" id="KW-0255">Endonuclease</keyword>
<accession>A0A239IV04</accession>
<dbReference type="InterPro" id="IPR021127">
    <property type="entry name" value="CRISPR_associated_Cas2"/>
</dbReference>
<dbReference type="EC" id="3.1.-.-" evidence="9"/>
<evidence type="ECO:0000256" key="1">
    <source>
        <dbReference type="ARBA" id="ARBA00001946"/>
    </source>
</evidence>
<reference evidence="10 11" key="1">
    <citation type="submission" date="2017-06" db="EMBL/GenBank/DDBJ databases">
        <authorList>
            <person name="Kim H.J."/>
            <person name="Triplett B.A."/>
        </authorList>
    </citation>
    <scope>NUCLEOTIDE SEQUENCE [LARGE SCALE GENOMIC DNA]</scope>
    <source>
        <strain evidence="10 11">DSM 43151</strain>
    </source>
</reference>
<protein>
    <recommendedName>
        <fullName evidence="9">CRISPR-associated endoribonuclease Cas2</fullName>
        <ecNumber evidence="9">3.1.-.-</ecNumber>
    </recommendedName>
</protein>
<feature type="binding site" evidence="9">
    <location>
        <position position="11"/>
    </location>
    <ligand>
        <name>Mg(2+)</name>
        <dbReference type="ChEBI" id="CHEBI:18420"/>
        <note>catalytic</note>
    </ligand>
</feature>
<dbReference type="GO" id="GO:0046872">
    <property type="term" value="F:metal ion binding"/>
    <property type="evidence" value="ECO:0007669"/>
    <property type="project" value="UniProtKB-UniRule"/>
</dbReference>
<dbReference type="RefSeq" id="WP_089298706.1">
    <property type="nucleotide sequence ID" value="NZ_BOMU01000113.1"/>
</dbReference>
<evidence type="ECO:0000256" key="4">
    <source>
        <dbReference type="ARBA" id="ARBA00022723"/>
    </source>
</evidence>
<comment type="cofactor">
    <cofactor evidence="1 9">
        <name>Mg(2+)</name>
        <dbReference type="ChEBI" id="CHEBI:18420"/>
    </cofactor>
</comment>
<sequence>MARRRFLIAYDICEPQRLRQVCKTMESYGERLQYSVFICDLSRTELVYARAEVERHMKLNEDSIVIVDLGETDAARFTFIGKKRPLPSQATRII</sequence>
<keyword evidence="6 9" id="KW-0378">Hydrolase</keyword>
<dbReference type="CDD" id="cd09725">
    <property type="entry name" value="Cas2_I_II_III"/>
    <property type="match status" value="1"/>
</dbReference>
<dbReference type="GO" id="GO:0051607">
    <property type="term" value="P:defense response to virus"/>
    <property type="evidence" value="ECO:0007669"/>
    <property type="project" value="UniProtKB-UniRule"/>
</dbReference>
<organism evidence="10 11">
    <name type="scientific">Actinoplanes regularis</name>
    <dbReference type="NCBI Taxonomy" id="52697"/>
    <lineage>
        <taxon>Bacteria</taxon>
        <taxon>Bacillati</taxon>
        <taxon>Actinomycetota</taxon>
        <taxon>Actinomycetes</taxon>
        <taxon>Micromonosporales</taxon>
        <taxon>Micromonosporaceae</taxon>
        <taxon>Actinoplanes</taxon>
    </lineage>
</organism>
<dbReference type="GO" id="GO:0016787">
    <property type="term" value="F:hydrolase activity"/>
    <property type="evidence" value="ECO:0007669"/>
    <property type="project" value="UniProtKB-KW"/>
</dbReference>
<gene>
    <name evidence="9" type="primary">cas2</name>
    <name evidence="10" type="ORF">SAMN06264365_13123</name>
</gene>
<dbReference type="SUPFAM" id="SSF143430">
    <property type="entry name" value="TTP0101/SSO1404-like"/>
    <property type="match status" value="1"/>
</dbReference>
<evidence type="ECO:0000256" key="3">
    <source>
        <dbReference type="ARBA" id="ARBA00022722"/>
    </source>
</evidence>
<dbReference type="PANTHER" id="PTHR34405">
    <property type="entry name" value="CRISPR-ASSOCIATED ENDORIBONUCLEASE CAS2"/>
    <property type="match status" value="1"/>
</dbReference>
<evidence type="ECO:0000256" key="2">
    <source>
        <dbReference type="ARBA" id="ARBA00009959"/>
    </source>
</evidence>
<comment type="subunit">
    <text evidence="9">Homodimer, forms a heterotetramer with a Cas1 homodimer.</text>
</comment>
<dbReference type="InterPro" id="IPR019199">
    <property type="entry name" value="Virulence_VapD/CRISPR_Cas2"/>
</dbReference>
<evidence type="ECO:0000256" key="7">
    <source>
        <dbReference type="ARBA" id="ARBA00022842"/>
    </source>
</evidence>
<dbReference type="Proteomes" id="UP000198415">
    <property type="component" value="Unassembled WGS sequence"/>
</dbReference>
<dbReference type="HAMAP" id="MF_01471">
    <property type="entry name" value="Cas2"/>
    <property type="match status" value="1"/>
</dbReference>
<comment type="function">
    <text evidence="9">CRISPR (clustered regularly interspaced short palindromic repeat), is an adaptive immune system that provides protection against mobile genetic elements (viruses, transposable elements and conjugative plasmids). CRISPR clusters contain sequences complementary to antecedent mobile elements and target invading nucleic acids. CRISPR clusters are transcribed and processed into CRISPR RNA (crRNA). Functions as a ssRNA-specific endoribonuclease. Involved in the integration of spacer DNA into the CRISPR cassette.</text>
</comment>
<name>A0A239IV04_9ACTN</name>
<evidence type="ECO:0000256" key="9">
    <source>
        <dbReference type="HAMAP-Rule" id="MF_01471"/>
    </source>
</evidence>
<dbReference type="Gene3D" id="3.30.70.240">
    <property type="match status" value="1"/>
</dbReference>
<keyword evidence="4 9" id="KW-0479">Metal-binding</keyword>
<evidence type="ECO:0000256" key="6">
    <source>
        <dbReference type="ARBA" id="ARBA00022801"/>
    </source>
</evidence>
<dbReference type="AlphaFoldDB" id="A0A239IV04"/>
<dbReference type="GO" id="GO:0004521">
    <property type="term" value="F:RNA endonuclease activity"/>
    <property type="evidence" value="ECO:0007669"/>
    <property type="project" value="InterPro"/>
</dbReference>